<feature type="region of interest" description="Disordered" evidence="12">
    <location>
        <begin position="1"/>
        <end position="27"/>
    </location>
</feature>
<name>A0A9W8G813_9FUNG</name>
<comment type="subcellular location">
    <subcellularLocation>
        <location evidence="1">Membrane</location>
        <topology evidence="1">Multi-pass membrane protein</topology>
    </subcellularLocation>
</comment>
<evidence type="ECO:0000256" key="1">
    <source>
        <dbReference type="ARBA" id="ARBA00004141"/>
    </source>
</evidence>
<keyword evidence="11 13" id="KW-0472">Membrane</keyword>
<dbReference type="Pfam" id="PF00173">
    <property type="entry name" value="Cyt-b5"/>
    <property type="match status" value="1"/>
</dbReference>
<dbReference type="PROSITE" id="PS50255">
    <property type="entry name" value="CYTOCHROME_B5_2"/>
    <property type="match status" value="1"/>
</dbReference>
<evidence type="ECO:0000256" key="8">
    <source>
        <dbReference type="ARBA" id="ARBA00023002"/>
    </source>
</evidence>
<dbReference type="SMART" id="SM01117">
    <property type="entry name" value="Cyt-b5"/>
    <property type="match status" value="1"/>
</dbReference>
<dbReference type="PANTHER" id="PTHR19353:SF30">
    <property type="entry name" value="DELTA 8-(E)-SPHINGOLIPID DESATURASE"/>
    <property type="match status" value="1"/>
</dbReference>
<evidence type="ECO:0000256" key="12">
    <source>
        <dbReference type="SAM" id="MobiDB-lite"/>
    </source>
</evidence>
<evidence type="ECO:0000256" key="9">
    <source>
        <dbReference type="ARBA" id="ARBA00023004"/>
    </source>
</evidence>
<dbReference type="InterPro" id="IPR036400">
    <property type="entry name" value="Cyt_B5-like_heme/steroid_sf"/>
</dbReference>
<dbReference type="PANTHER" id="PTHR19353">
    <property type="entry name" value="FATTY ACID DESATURASE 2"/>
    <property type="match status" value="1"/>
</dbReference>
<accession>A0A9W8G813</accession>
<dbReference type="InterPro" id="IPR001199">
    <property type="entry name" value="Cyt_B5-like_heme/steroid-bd"/>
</dbReference>
<evidence type="ECO:0000256" key="5">
    <source>
        <dbReference type="ARBA" id="ARBA00022692"/>
    </source>
</evidence>
<comment type="caution">
    <text evidence="15">The sequence shown here is derived from an EMBL/GenBank/DDBJ whole genome shotgun (WGS) entry which is preliminary data.</text>
</comment>
<feature type="transmembrane region" description="Helical" evidence="13">
    <location>
        <begin position="327"/>
        <end position="348"/>
    </location>
</feature>
<evidence type="ECO:0000256" key="4">
    <source>
        <dbReference type="ARBA" id="ARBA00022617"/>
    </source>
</evidence>
<comment type="similarity">
    <text evidence="3">Belongs to the fatty acid desaturase type 1 family.</text>
</comment>
<dbReference type="Gene3D" id="3.10.120.10">
    <property type="entry name" value="Cytochrome b5-like heme/steroid binding domain"/>
    <property type="match status" value="1"/>
</dbReference>
<dbReference type="PIRSF" id="PIRSF015921">
    <property type="entry name" value="FA_sphinglp_des"/>
    <property type="match status" value="1"/>
</dbReference>
<comment type="pathway">
    <text evidence="2">Lipid metabolism.</text>
</comment>
<keyword evidence="10" id="KW-0443">Lipid metabolism</keyword>
<proteinExistence type="inferred from homology"/>
<dbReference type="GO" id="GO:0016717">
    <property type="term" value="F:oxidoreductase activity, acting on paired donors, with oxidation of a pair of donors resulting in the reduction of molecular oxygen to two molecules of water"/>
    <property type="evidence" value="ECO:0007669"/>
    <property type="project" value="TreeGrafter"/>
</dbReference>
<dbReference type="CDD" id="cd03506">
    <property type="entry name" value="Delta6-FADS-like"/>
    <property type="match status" value="1"/>
</dbReference>
<evidence type="ECO:0000256" key="7">
    <source>
        <dbReference type="ARBA" id="ARBA00022989"/>
    </source>
</evidence>
<reference evidence="15" key="1">
    <citation type="submission" date="2022-07" db="EMBL/GenBank/DDBJ databases">
        <title>Phylogenomic reconstructions and comparative analyses of Kickxellomycotina fungi.</title>
        <authorList>
            <person name="Reynolds N.K."/>
            <person name="Stajich J.E."/>
            <person name="Barry K."/>
            <person name="Grigoriev I.V."/>
            <person name="Crous P."/>
            <person name="Smith M.E."/>
        </authorList>
    </citation>
    <scope>NUCLEOTIDE SEQUENCE</scope>
    <source>
        <strain evidence="15">NRRL 3115</strain>
    </source>
</reference>
<dbReference type="SUPFAM" id="SSF55856">
    <property type="entry name" value="Cytochrome b5-like heme/steroid binding domain"/>
    <property type="match status" value="1"/>
</dbReference>
<organism evidence="15 16">
    <name type="scientific">Coemansia spiralis</name>
    <dbReference type="NCBI Taxonomy" id="417178"/>
    <lineage>
        <taxon>Eukaryota</taxon>
        <taxon>Fungi</taxon>
        <taxon>Fungi incertae sedis</taxon>
        <taxon>Zoopagomycota</taxon>
        <taxon>Kickxellomycotina</taxon>
        <taxon>Kickxellomycetes</taxon>
        <taxon>Kickxellales</taxon>
        <taxon>Kickxellaceae</taxon>
        <taxon>Coemansia</taxon>
    </lineage>
</organism>
<keyword evidence="9" id="KW-0408">Iron</keyword>
<keyword evidence="7 13" id="KW-1133">Transmembrane helix</keyword>
<dbReference type="GO" id="GO:0046872">
    <property type="term" value="F:metal ion binding"/>
    <property type="evidence" value="ECO:0007669"/>
    <property type="project" value="UniProtKB-KW"/>
</dbReference>
<evidence type="ECO:0000313" key="15">
    <source>
        <dbReference type="EMBL" id="KAJ2676020.1"/>
    </source>
</evidence>
<sequence>MPARTSSPLQPHCGPPATPANDAPLSADHRRGKLPFCTASELRQRIGNGEYLVIIDGLVCKLNGFVNKHPGGPLAILHMVGRDATDEVMSMHPQEVLDNRVPRWAVARFVPDSNDSEMVVSYVEDMQLPYSAPRSTSAGGAQYPQPGEGDVKASAKLDYAAIQRDFRDLDSNLHKAGFYRCRYSDYAYEAARYLFLFVTAVGLILFGPHCAWTYLLAGASTAILWQQLAFFAHDLGHNELTGRRKIDMVLGICIADLLGGLSVGWWKKNHNTHHIVTNDVDNDPDIQHLPFFAISTRFFESRYSTYYQRVMEFDPAARLLVSLQDKLYYPIMCFARFNLYFLSWNYLLFSSFAPYRYLEIGCIGLFFVWFSWLVSHIPTWQYLALYMFVSHSISAILHIQITLSHFAMSTESPDPVHECFAARQVRTTMDVICPRWLDWFHGGLQFQVEHHIFPRLPRHKLVAVQPMVKALCRKHGMDFKEFSFIDGNVYTVRWLGEVASRVKLYNGREKQYQQNHHQQALATASCNQ</sequence>
<dbReference type="InterPro" id="IPR018506">
    <property type="entry name" value="Cyt_B5_heme-BS"/>
</dbReference>
<dbReference type="PROSITE" id="PS00191">
    <property type="entry name" value="CYTOCHROME_B5_1"/>
    <property type="match status" value="1"/>
</dbReference>
<evidence type="ECO:0000259" key="14">
    <source>
        <dbReference type="PROSITE" id="PS50255"/>
    </source>
</evidence>
<dbReference type="GO" id="GO:0006629">
    <property type="term" value="P:lipid metabolic process"/>
    <property type="evidence" value="ECO:0007669"/>
    <property type="project" value="UniProtKB-KW"/>
</dbReference>
<protein>
    <recommendedName>
        <fullName evidence="14">Cytochrome b5 heme-binding domain-containing protein</fullName>
    </recommendedName>
</protein>
<dbReference type="Proteomes" id="UP001151518">
    <property type="component" value="Unassembled WGS sequence"/>
</dbReference>
<evidence type="ECO:0000256" key="6">
    <source>
        <dbReference type="ARBA" id="ARBA00022723"/>
    </source>
</evidence>
<dbReference type="Pfam" id="PF00487">
    <property type="entry name" value="FA_desaturase"/>
    <property type="match status" value="1"/>
</dbReference>
<feature type="transmembrane region" description="Helical" evidence="13">
    <location>
        <begin position="190"/>
        <end position="208"/>
    </location>
</feature>
<gene>
    <name evidence="15" type="ORF">GGI25_003754</name>
</gene>
<dbReference type="InterPro" id="IPR005804">
    <property type="entry name" value="FA_desaturase_dom"/>
</dbReference>
<feature type="transmembrane region" description="Helical" evidence="13">
    <location>
        <begin position="380"/>
        <end position="399"/>
    </location>
</feature>
<feature type="transmembrane region" description="Helical" evidence="13">
    <location>
        <begin position="355"/>
        <end position="374"/>
    </location>
</feature>
<evidence type="ECO:0000256" key="3">
    <source>
        <dbReference type="ARBA" id="ARBA00009295"/>
    </source>
</evidence>
<evidence type="ECO:0000256" key="13">
    <source>
        <dbReference type="SAM" id="Phobius"/>
    </source>
</evidence>
<dbReference type="GO" id="GO:0020037">
    <property type="term" value="F:heme binding"/>
    <property type="evidence" value="ECO:0007669"/>
    <property type="project" value="InterPro"/>
</dbReference>
<evidence type="ECO:0000256" key="10">
    <source>
        <dbReference type="ARBA" id="ARBA00023098"/>
    </source>
</evidence>
<evidence type="ECO:0000256" key="2">
    <source>
        <dbReference type="ARBA" id="ARBA00005189"/>
    </source>
</evidence>
<evidence type="ECO:0000313" key="16">
    <source>
        <dbReference type="Proteomes" id="UP001151518"/>
    </source>
</evidence>
<feature type="transmembrane region" description="Helical" evidence="13">
    <location>
        <begin position="248"/>
        <end position="266"/>
    </location>
</feature>
<feature type="domain" description="Cytochrome b5 heme-binding" evidence="14">
    <location>
        <begin position="34"/>
        <end position="110"/>
    </location>
</feature>
<keyword evidence="4" id="KW-0349">Heme</keyword>
<dbReference type="AlphaFoldDB" id="A0A9W8G813"/>
<dbReference type="InterPro" id="IPR012171">
    <property type="entry name" value="Fatty_acid_desaturase"/>
</dbReference>
<keyword evidence="6" id="KW-0479">Metal-binding</keyword>
<keyword evidence="8" id="KW-0560">Oxidoreductase</keyword>
<keyword evidence="5 13" id="KW-0812">Transmembrane</keyword>
<evidence type="ECO:0000256" key="11">
    <source>
        <dbReference type="ARBA" id="ARBA00023136"/>
    </source>
</evidence>
<dbReference type="GO" id="GO:0016020">
    <property type="term" value="C:membrane"/>
    <property type="evidence" value="ECO:0007669"/>
    <property type="project" value="UniProtKB-SubCell"/>
</dbReference>
<dbReference type="OrthoDB" id="260091at2759"/>
<dbReference type="EMBL" id="JANBTW010000043">
    <property type="protein sequence ID" value="KAJ2676020.1"/>
    <property type="molecule type" value="Genomic_DNA"/>
</dbReference>